<reference evidence="9" key="1">
    <citation type="journal article" date="2014" name="Int. J. Syst. Evol. Microbiol.">
        <title>Complete genome sequence of Corynebacterium casei LMG S-19264T (=DSM 44701T), isolated from a smear-ripened cheese.</title>
        <authorList>
            <consortium name="US DOE Joint Genome Institute (JGI-PGF)"/>
            <person name="Walter F."/>
            <person name="Albersmeier A."/>
            <person name="Kalinowski J."/>
            <person name="Ruckert C."/>
        </authorList>
    </citation>
    <scope>NUCLEOTIDE SEQUENCE</scope>
    <source>
        <strain evidence="9">CGMCC 1.15178</strain>
    </source>
</reference>
<organism evidence="9 10">
    <name type="scientific">Paenibacillus nasutitermitis</name>
    <dbReference type="NCBI Taxonomy" id="1652958"/>
    <lineage>
        <taxon>Bacteria</taxon>
        <taxon>Bacillati</taxon>
        <taxon>Bacillota</taxon>
        <taxon>Bacilli</taxon>
        <taxon>Bacillales</taxon>
        <taxon>Paenibacillaceae</taxon>
        <taxon>Paenibacillus</taxon>
    </lineage>
</organism>
<comment type="caution">
    <text evidence="9">The sequence shown here is derived from an EMBL/GenBank/DDBJ whole genome shotgun (WGS) entry which is preliminary data.</text>
</comment>
<dbReference type="RefSeq" id="WP_229750745.1">
    <property type="nucleotide sequence ID" value="NZ_BMHP01000016.1"/>
</dbReference>
<comment type="subcellular location">
    <subcellularLocation>
        <location evidence="1">Cell membrane</location>
        <topology evidence="1">Multi-pass membrane protein</topology>
    </subcellularLocation>
</comment>
<keyword evidence="4" id="KW-0808">Transferase</keyword>
<accession>A0A916ZK37</accession>
<dbReference type="GO" id="GO:0005886">
    <property type="term" value="C:plasma membrane"/>
    <property type="evidence" value="ECO:0007669"/>
    <property type="project" value="UniProtKB-SubCell"/>
</dbReference>
<keyword evidence="3" id="KW-0597">Phosphoprotein</keyword>
<dbReference type="Gene3D" id="3.30.565.10">
    <property type="entry name" value="Histidine kinase-like ATPase, C-terminal domain"/>
    <property type="match status" value="1"/>
</dbReference>
<evidence type="ECO:0000256" key="5">
    <source>
        <dbReference type="ARBA" id="ARBA00022777"/>
    </source>
</evidence>
<dbReference type="GO" id="GO:0000155">
    <property type="term" value="F:phosphorelay sensor kinase activity"/>
    <property type="evidence" value="ECO:0007669"/>
    <property type="project" value="InterPro"/>
</dbReference>
<keyword evidence="10" id="KW-1185">Reference proteome</keyword>
<evidence type="ECO:0000313" key="9">
    <source>
        <dbReference type="EMBL" id="GGE01490.1"/>
    </source>
</evidence>
<name>A0A916ZK37_9BACL</name>
<evidence type="ECO:0000256" key="6">
    <source>
        <dbReference type="ARBA" id="ARBA00023136"/>
    </source>
</evidence>
<dbReference type="InterPro" id="IPR003594">
    <property type="entry name" value="HATPase_dom"/>
</dbReference>
<evidence type="ECO:0000256" key="2">
    <source>
        <dbReference type="ARBA" id="ARBA00022475"/>
    </source>
</evidence>
<evidence type="ECO:0000256" key="1">
    <source>
        <dbReference type="ARBA" id="ARBA00004651"/>
    </source>
</evidence>
<evidence type="ECO:0000256" key="4">
    <source>
        <dbReference type="ARBA" id="ARBA00022679"/>
    </source>
</evidence>
<dbReference type="InterPro" id="IPR010559">
    <property type="entry name" value="Sig_transdc_His_kin_internal"/>
</dbReference>
<keyword evidence="7" id="KW-1133">Transmembrane helix</keyword>
<reference evidence="9" key="2">
    <citation type="submission" date="2020-09" db="EMBL/GenBank/DDBJ databases">
        <authorList>
            <person name="Sun Q."/>
            <person name="Zhou Y."/>
        </authorList>
    </citation>
    <scope>NUCLEOTIDE SEQUENCE</scope>
    <source>
        <strain evidence="9">CGMCC 1.15178</strain>
    </source>
</reference>
<dbReference type="PANTHER" id="PTHR34220:SF7">
    <property type="entry name" value="SENSOR HISTIDINE KINASE YPDA"/>
    <property type="match status" value="1"/>
</dbReference>
<keyword evidence="7" id="KW-0812">Transmembrane</keyword>
<dbReference type="InterPro" id="IPR036890">
    <property type="entry name" value="HATPase_C_sf"/>
</dbReference>
<feature type="domain" description="HAMP" evidence="8">
    <location>
        <begin position="288"/>
        <end position="340"/>
    </location>
</feature>
<evidence type="ECO:0000259" key="8">
    <source>
        <dbReference type="PROSITE" id="PS50885"/>
    </source>
</evidence>
<dbReference type="Gene3D" id="6.10.340.10">
    <property type="match status" value="1"/>
</dbReference>
<dbReference type="EMBL" id="BMHP01000016">
    <property type="protein sequence ID" value="GGE01490.1"/>
    <property type="molecule type" value="Genomic_DNA"/>
</dbReference>
<evidence type="ECO:0000256" key="3">
    <source>
        <dbReference type="ARBA" id="ARBA00022553"/>
    </source>
</evidence>
<dbReference type="CDD" id="cd06225">
    <property type="entry name" value="HAMP"/>
    <property type="match status" value="1"/>
</dbReference>
<evidence type="ECO:0000313" key="10">
    <source>
        <dbReference type="Proteomes" id="UP000612456"/>
    </source>
</evidence>
<keyword evidence="5 9" id="KW-0418">Kinase</keyword>
<dbReference type="Proteomes" id="UP000612456">
    <property type="component" value="Unassembled WGS sequence"/>
</dbReference>
<keyword evidence="6 7" id="KW-0472">Membrane</keyword>
<dbReference type="Pfam" id="PF06580">
    <property type="entry name" value="His_kinase"/>
    <property type="match status" value="1"/>
</dbReference>
<evidence type="ECO:0000256" key="7">
    <source>
        <dbReference type="SAM" id="Phobius"/>
    </source>
</evidence>
<dbReference type="InterPro" id="IPR050640">
    <property type="entry name" value="Bact_2-comp_sensor_kinase"/>
</dbReference>
<sequence length="564" mass="64506">MLPVVAFLVVNNWYAKNIVRDKVSETYQNTLNMFVSQTDRSLMEVDDYLKKLAVLDSDVGLLMSFPYRSDNYVLTKIRILNKLNRDIGFYKPINTVFLFHESDIIFSTSDPYTSTMQVLKNNASLIVGNQQPAELSQWMLWEDDLIPGRDFLVKVFLVTDGLYVGAIIDISDLLELLSIQWDYGDIGESAIYRHNGTRLAESLANPNPKVPLNNLVLLNKPYQIITNKSDNKPYMVIERSSKIADMTVSITIPESYMLQGLPYFQKATYFMALGFIVVLILYLLFIRQMIFNPLQQLIKGMKKLSLGILDVRLHTNETIEFVFLANTFNNMAQQIEVLKIGMYEEQIRAQRMELKQLQAQINPHFYMNSLNIIYNFAALKDYDSVKKMSLHLADYFRFIMRINRDSITLGEELKHIESYMEIQKFRFPNKLSCVFDIPQPLNSVLLPALSLQPFVENAIIHGFVNRKEPFTIQLSGHVSYEGEQRFVCIAIEDNGIGFPGDVLEKLNGDGMLPQAKTSSRLGILNVIQRLNLRYEGDAEVTFGNRESDGGAAVRIKLPLQSADS</sequence>
<dbReference type="PANTHER" id="PTHR34220">
    <property type="entry name" value="SENSOR HISTIDINE KINASE YPDA"/>
    <property type="match status" value="1"/>
</dbReference>
<dbReference type="SUPFAM" id="SSF55874">
    <property type="entry name" value="ATPase domain of HSP90 chaperone/DNA topoisomerase II/histidine kinase"/>
    <property type="match status" value="1"/>
</dbReference>
<proteinExistence type="predicted"/>
<dbReference type="PROSITE" id="PS50885">
    <property type="entry name" value="HAMP"/>
    <property type="match status" value="1"/>
</dbReference>
<feature type="transmembrane region" description="Helical" evidence="7">
    <location>
        <begin position="267"/>
        <end position="286"/>
    </location>
</feature>
<dbReference type="AlphaFoldDB" id="A0A916ZK37"/>
<gene>
    <name evidence="9" type="primary">yesM</name>
    <name evidence="9" type="ORF">GCM10010911_70480</name>
</gene>
<protein>
    <submittedName>
        <fullName evidence="9">Sensor histidine kinase YesM</fullName>
    </submittedName>
</protein>
<dbReference type="Pfam" id="PF02518">
    <property type="entry name" value="HATPase_c"/>
    <property type="match status" value="1"/>
</dbReference>
<dbReference type="InterPro" id="IPR003660">
    <property type="entry name" value="HAMP_dom"/>
</dbReference>
<dbReference type="Pfam" id="PF00672">
    <property type="entry name" value="HAMP"/>
    <property type="match status" value="1"/>
</dbReference>
<keyword evidence="2" id="KW-1003">Cell membrane</keyword>